<dbReference type="GO" id="GO:0071513">
    <property type="term" value="C:phosphopantothenoylcysteine decarboxylase complex"/>
    <property type="evidence" value="ECO:0007669"/>
    <property type="project" value="TreeGrafter"/>
</dbReference>
<gene>
    <name evidence="4" type="ORF">TTRE_0000667201</name>
</gene>
<keyword evidence="5" id="KW-1185">Reference proteome</keyword>
<protein>
    <submittedName>
        <fullName evidence="4">Phosphopantothenoylcysteine decarboxylase</fullName>
    </submittedName>
</protein>
<organism evidence="4 5">
    <name type="scientific">Trichuris trichiura</name>
    <name type="common">Whipworm</name>
    <name type="synonym">Trichocephalus trichiurus</name>
    <dbReference type="NCBI Taxonomy" id="36087"/>
    <lineage>
        <taxon>Eukaryota</taxon>
        <taxon>Metazoa</taxon>
        <taxon>Ecdysozoa</taxon>
        <taxon>Nematoda</taxon>
        <taxon>Enoplea</taxon>
        <taxon>Dorylaimia</taxon>
        <taxon>Trichinellida</taxon>
        <taxon>Trichuridae</taxon>
        <taxon>Trichuris</taxon>
    </lineage>
</organism>
<reference evidence="4" key="1">
    <citation type="submission" date="2014-01" db="EMBL/GenBank/DDBJ databases">
        <authorList>
            <person name="Aslett M."/>
        </authorList>
    </citation>
    <scope>NUCLEOTIDE SEQUENCE</scope>
</reference>
<reference evidence="4" key="2">
    <citation type="submission" date="2014-03" db="EMBL/GenBank/DDBJ databases">
        <title>The whipworm genome and dual-species transcriptomics of an intimate host-pathogen interaction.</title>
        <authorList>
            <person name="Foth B.J."/>
            <person name="Tsai I.J."/>
            <person name="Reid A.J."/>
            <person name="Bancroft A.J."/>
            <person name="Nichol S."/>
            <person name="Tracey A."/>
            <person name="Holroyd N."/>
            <person name="Cotton J.A."/>
            <person name="Stanley E.J."/>
            <person name="Zarowiecki M."/>
            <person name="Liu J.Z."/>
            <person name="Huckvale T."/>
            <person name="Cooper P.J."/>
            <person name="Grencis R.K."/>
            <person name="Berriman M."/>
        </authorList>
    </citation>
    <scope>NUCLEOTIDE SEQUENCE [LARGE SCALE GENOMIC DNA]</scope>
</reference>
<dbReference type="PANTHER" id="PTHR14359:SF6">
    <property type="entry name" value="PHOSPHOPANTOTHENOYLCYSTEINE DECARBOXYLASE"/>
    <property type="match status" value="1"/>
</dbReference>
<dbReference type="InterPro" id="IPR036551">
    <property type="entry name" value="Flavin_trans-like"/>
</dbReference>
<dbReference type="OrthoDB" id="1532798at2759"/>
<dbReference type="AlphaFoldDB" id="A0A077ZDC5"/>
<dbReference type="GO" id="GO:0004633">
    <property type="term" value="F:phosphopantothenoylcysteine decarboxylase activity"/>
    <property type="evidence" value="ECO:0007669"/>
    <property type="project" value="TreeGrafter"/>
</dbReference>
<dbReference type="GO" id="GO:0015937">
    <property type="term" value="P:coenzyme A biosynthetic process"/>
    <property type="evidence" value="ECO:0007669"/>
    <property type="project" value="UniProtKB-KW"/>
</dbReference>
<accession>A0A077ZDC5</accession>
<dbReference type="Gene3D" id="3.40.50.1950">
    <property type="entry name" value="Flavin prenyltransferase-like"/>
    <property type="match status" value="1"/>
</dbReference>
<keyword evidence="1" id="KW-0173">Coenzyme A biosynthesis</keyword>
<dbReference type="EMBL" id="HG806321">
    <property type="protein sequence ID" value="CDW58362.1"/>
    <property type="molecule type" value="Genomic_DNA"/>
</dbReference>
<evidence type="ECO:0000259" key="3">
    <source>
        <dbReference type="Pfam" id="PF02441"/>
    </source>
</evidence>
<evidence type="ECO:0000256" key="1">
    <source>
        <dbReference type="ARBA" id="ARBA00022993"/>
    </source>
</evidence>
<sequence>MAESCSHDETAPTLKRPCAAMEAAHSNSQEKIYSFRKIAGTFNLLIGCTGSVASIKVPEIVDKIKESCSGSEKIEIRIVATEKSLTFFDSSLLNVPIYRDSDEWNCWKRIGDPVIHIELRRWADAMVLAPLDANSLAKIANGLCDNLLTCVVRAWDSSKPLYFCPAMNTYMWNSPLMYKQMDTLKTLLGFREIPCIEKKLACGDNGLGAMASVAMIVSVVGSLVKNHFAIYTG</sequence>
<dbReference type="SUPFAM" id="SSF52507">
    <property type="entry name" value="Homo-oligomeric flavin-containing Cys decarboxylases, HFCD"/>
    <property type="match status" value="1"/>
</dbReference>
<evidence type="ECO:0000313" key="5">
    <source>
        <dbReference type="Proteomes" id="UP000030665"/>
    </source>
</evidence>
<dbReference type="Pfam" id="PF02441">
    <property type="entry name" value="Flavoprotein"/>
    <property type="match status" value="1"/>
</dbReference>
<evidence type="ECO:0000313" key="4">
    <source>
        <dbReference type="EMBL" id="CDW58362.1"/>
    </source>
</evidence>
<dbReference type="GO" id="GO:0010181">
    <property type="term" value="F:FMN binding"/>
    <property type="evidence" value="ECO:0007669"/>
    <property type="project" value="TreeGrafter"/>
</dbReference>
<dbReference type="PANTHER" id="PTHR14359">
    <property type="entry name" value="HOMO-OLIGOMERIC FLAVIN CONTAINING CYS DECARBOXYLASE FAMILY"/>
    <property type="match status" value="1"/>
</dbReference>
<feature type="domain" description="Flavoprotein" evidence="3">
    <location>
        <begin position="43"/>
        <end position="218"/>
    </location>
</feature>
<evidence type="ECO:0000256" key="2">
    <source>
        <dbReference type="ARBA" id="ARBA00038350"/>
    </source>
</evidence>
<comment type="similarity">
    <text evidence="2">Belongs to the HFCD (homooligomeric flavin containing Cys decarboxylase) superfamily.</text>
</comment>
<dbReference type="Proteomes" id="UP000030665">
    <property type="component" value="Unassembled WGS sequence"/>
</dbReference>
<dbReference type="InterPro" id="IPR003382">
    <property type="entry name" value="Flavoprotein"/>
</dbReference>
<proteinExistence type="inferred from homology"/>
<name>A0A077ZDC5_TRITR</name>
<dbReference type="STRING" id="36087.A0A077ZDC5"/>